<dbReference type="PROSITE" id="PS50112">
    <property type="entry name" value="PAS"/>
    <property type="match status" value="2"/>
</dbReference>
<evidence type="ECO:0000259" key="5">
    <source>
        <dbReference type="PROSITE" id="PS50887"/>
    </source>
</evidence>
<dbReference type="Proteomes" id="UP000671852">
    <property type="component" value="Chromosome"/>
</dbReference>
<dbReference type="GO" id="GO:0000160">
    <property type="term" value="P:phosphorelay signal transduction system"/>
    <property type="evidence" value="ECO:0007669"/>
    <property type="project" value="InterPro"/>
</dbReference>
<sequence>MLDITLILVEDDDELRKLLGRMLSRKITKLFLFSSPVEVLEKLDAINPDLIITDIRMPQMSGLEMIEEIRKTKKNLPIIISSAFTDATHFQKAIKLKVTNFLVKPIDVEELIFELDRIVENMRLNEKLHAQEKLLAEYKRIVDVSSLISKADIDGNITYVNDKFSQLSGYTKEELIGKPHSIVHHPEMPGIFFKEIWETILNKQIWQGIIKNRAKNGESYYVDTTIAPILNTKNEITEFISLREDVTKLINTIEEAKRLEKEREDYLALIDDNIICSSTDVNGIITSVSKAFCRISQYSKEELIGQGYQMLRHPEVEKAFYESLWQAIKNTQRWDGEIKNLAKDGSTYWIETSITSIIDPHGEKIGYTAMGQDVTDKKLVEKLSITDHLTGLVNRLKLDDILKYEMSKFIRYGSSLSIILVDIDYFKRVNDNFGHLVGDQVLKEVSEILMLNKRETDTVGRWGGEEFLIILTKTDIEGARIRAQKIRLAIESHTFSVIGTKTVSLGIAELKLDDTESSFVERADNALYLAKERGRNRVVG</sequence>
<dbReference type="RefSeq" id="WP_207561917.1">
    <property type="nucleotide sequence ID" value="NZ_CP046072.1"/>
</dbReference>
<dbReference type="SMART" id="SM00448">
    <property type="entry name" value="REC"/>
    <property type="match status" value="1"/>
</dbReference>
<dbReference type="InterPro" id="IPR011006">
    <property type="entry name" value="CheY-like_superfamily"/>
</dbReference>
<organism evidence="6 7">
    <name type="scientific">Sulfurimonas aquatica</name>
    <dbReference type="NCBI Taxonomy" id="2672570"/>
    <lineage>
        <taxon>Bacteria</taxon>
        <taxon>Pseudomonadati</taxon>
        <taxon>Campylobacterota</taxon>
        <taxon>Epsilonproteobacteria</taxon>
        <taxon>Campylobacterales</taxon>
        <taxon>Sulfurimonadaceae</taxon>
        <taxon>Sulfurimonas</taxon>
    </lineage>
</organism>
<dbReference type="InterPro" id="IPR001789">
    <property type="entry name" value="Sig_transdc_resp-reg_receiver"/>
</dbReference>
<dbReference type="SUPFAM" id="SSF55785">
    <property type="entry name" value="PYP-like sensor domain (PAS domain)"/>
    <property type="match status" value="2"/>
</dbReference>
<proteinExistence type="predicted"/>
<dbReference type="InterPro" id="IPR001610">
    <property type="entry name" value="PAC"/>
</dbReference>
<dbReference type="PROSITE" id="PS50110">
    <property type="entry name" value="RESPONSE_REGULATORY"/>
    <property type="match status" value="1"/>
</dbReference>
<dbReference type="InterPro" id="IPR043128">
    <property type="entry name" value="Rev_trsase/Diguanyl_cyclase"/>
</dbReference>
<keyword evidence="7" id="KW-1185">Reference proteome</keyword>
<dbReference type="KEGG" id="saqt:GJV85_00395"/>
<feature type="domain" description="PAS" evidence="3">
    <location>
        <begin position="134"/>
        <end position="187"/>
    </location>
</feature>
<dbReference type="Pfam" id="PF00990">
    <property type="entry name" value="GGDEF"/>
    <property type="match status" value="1"/>
</dbReference>
<evidence type="ECO:0000259" key="3">
    <source>
        <dbReference type="PROSITE" id="PS50112"/>
    </source>
</evidence>
<dbReference type="SMART" id="SM00086">
    <property type="entry name" value="PAC"/>
    <property type="match status" value="2"/>
</dbReference>
<dbReference type="Gene3D" id="3.30.70.270">
    <property type="match status" value="1"/>
</dbReference>
<dbReference type="Pfam" id="PF08447">
    <property type="entry name" value="PAS_3"/>
    <property type="match status" value="1"/>
</dbReference>
<evidence type="ECO:0000313" key="7">
    <source>
        <dbReference type="Proteomes" id="UP000671852"/>
    </source>
</evidence>
<dbReference type="CDD" id="cd00130">
    <property type="entry name" value="PAS"/>
    <property type="match status" value="2"/>
</dbReference>
<dbReference type="NCBIfam" id="TIGR00229">
    <property type="entry name" value="sensory_box"/>
    <property type="match status" value="2"/>
</dbReference>
<dbReference type="PROSITE" id="PS50887">
    <property type="entry name" value="GGDEF"/>
    <property type="match status" value="1"/>
</dbReference>
<dbReference type="AlphaFoldDB" id="A0A975AY48"/>
<reference evidence="6" key="1">
    <citation type="submission" date="2019-11" db="EMBL/GenBank/DDBJ databases">
        <authorList>
            <person name="Kojima H."/>
        </authorList>
    </citation>
    <scope>NUCLEOTIDE SEQUENCE</scope>
    <source>
        <strain evidence="6">H1576</strain>
    </source>
</reference>
<accession>A0A975AY48</accession>
<evidence type="ECO:0000259" key="4">
    <source>
        <dbReference type="PROSITE" id="PS50113"/>
    </source>
</evidence>
<evidence type="ECO:0000313" key="6">
    <source>
        <dbReference type="EMBL" id="QSZ40638.1"/>
    </source>
</evidence>
<evidence type="ECO:0000259" key="2">
    <source>
        <dbReference type="PROSITE" id="PS50110"/>
    </source>
</evidence>
<dbReference type="Gene3D" id="3.30.450.20">
    <property type="entry name" value="PAS domain"/>
    <property type="match status" value="2"/>
</dbReference>
<dbReference type="SUPFAM" id="SSF52172">
    <property type="entry name" value="CheY-like"/>
    <property type="match status" value="1"/>
</dbReference>
<dbReference type="InterPro" id="IPR035965">
    <property type="entry name" value="PAS-like_dom_sf"/>
</dbReference>
<dbReference type="SMART" id="SM00091">
    <property type="entry name" value="PAS"/>
    <property type="match status" value="2"/>
</dbReference>
<evidence type="ECO:0000256" key="1">
    <source>
        <dbReference type="PROSITE-ProRule" id="PRU00169"/>
    </source>
</evidence>
<gene>
    <name evidence="6" type="ORF">GJV85_00395</name>
</gene>
<dbReference type="InterPro" id="IPR052163">
    <property type="entry name" value="DGC-Regulatory_Protein"/>
</dbReference>
<dbReference type="PROSITE" id="PS50113">
    <property type="entry name" value="PAC"/>
    <property type="match status" value="2"/>
</dbReference>
<feature type="domain" description="PAS" evidence="3">
    <location>
        <begin position="280"/>
        <end position="331"/>
    </location>
</feature>
<dbReference type="NCBIfam" id="TIGR00254">
    <property type="entry name" value="GGDEF"/>
    <property type="match status" value="1"/>
</dbReference>
<dbReference type="InterPro" id="IPR029787">
    <property type="entry name" value="Nucleotide_cyclase"/>
</dbReference>
<dbReference type="PANTHER" id="PTHR46663">
    <property type="entry name" value="DIGUANYLATE CYCLASE DGCT-RELATED"/>
    <property type="match status" value="1"/>
</dbReference>
<name>A0A975AY48_9BACT</name>
<keyword evidence="1" id="KW-0597">Phosphoprotein</keyword>
<feature type="domain" description="PAC" evidence="4">
    <location>
        <begin position="334"/>
        <end position="386"/>
    </location>
</feature>
<feature type="modified residue" description="4-aspartylphosphate" evidence="1">
    <location>
        <position position="54"/>
    </location>
</feature>
<feature type="domain" description="Response regulatory" evidence="2">
    <location>
        <begin position="5"/>
        <end position="119"/>
    </location>
</feature>
<dbReference type="InterPro" id="IPR000700">
    <property type="entry name" value="PAS-assoc_C"/>
</dbReference>
<dbReference type="EMBL" id="CP046072">
    <property type="protein sequence ID" value="QSZ40638.1"/>
    <property type="molecule type" value="Genomic_DNA"/>
</dbReference>
<reference evidence="6" key="2">
    <citation type="submission" date="2021-04" db="EMBL/GenBank/DDBJ databases">
        <title>Isolation and characterization of a novel species of the genus Sulfurimonas.</title>
        <authorList>
            <person name="Fukui M."/>
        </authorList>
    </citation>
    <scope>NUCLEOTIDE SEQUENCE</scope>
    <source>
        <strain evidence="6">H1576</strain>
    </source>
</reference>
<dbReference type="SMART" id="SM00267">
    <property type="entry name" value="GGDEF"/>
    <property type="match status" value="1"/>
</dbReference>
<dbReference type="SUPFAM" id="SSF55073">
    <property type="entry name" value="Nucleotide cyclase"/>
    <property type="match status" value="1"/>
</dbReference>
<dbReference type="Pfam" id="PF13426">
    <property type="entry name" value="PAS_9"/>
    <property type="match status" value="1"/>
</dbReference>
<dbReference type="InterPro" id="IPR000014">
    <property type="entry name" value="PAS"/>
</dbReference>
<dbReference type="PANTHER" id="PTHR46663:SF4">
    <property type="entry name" value="DIGUANYLATE CYCLASE DGCT-RELATED"/>
    <property type="match status" value="1"/>
</dbReference>
<dbReference type="Gene3D" id="3.40.50.2300">
    <property type="match status" value="1"/>
</dbReference>
<protein>
    <submittedName>
        <fullName evidence="6">Diguanylate cyclase</fullName>
    </submittedName>
</protein>
<dbReference type="CDD" id="cd01949">
    <property type="entry name" value="GGDEF"/>
    <property type="match status" value="1"/>
</dbReference>
<dbReference type="InterPro" id="IPR013655">
    <property type="entry name" value="PAS_fold_3"/>
</dbReference>
<dbReference type="FunFam" id="3.30.70.270:FF:000001">
    <property type="entry name" value="Diguanylate cyclase domain protein"/>
    <property type="match status" value="1"/>
</dbReference>
<dbReference type="Pfam" id="PF00072">
    <property type="entry name" value="Response_reg"/>
    <property type="match status" value="1"/>
</dbReference>
<dbReference type="GO" id="GO:0003824">
    <property type="term" value="F:catalytic activity"/>
    <property type="evidence" value="ECO:0007669"/>
    <property type="project" value="UniProtKB-ARBA"/>
</dbReference>
<feature type="domain" description="PAC" evidence="4">
    <location>
        <begin position="204"/>
        <end position="258"/>
    </location>
</feature>
<dbReference type="InterPro" id="IPR000160">
    <property type="entry name" value="GGDEF_dom"/>
</dbReference>
<dbReference type="CDD" id="cd17536">
    <property type="entry name" value="REC_YesN-like"/>
    <property type="match status" value="1"/>
</dbReference>
<feature type="domain" description="GGDEF" evidence="5">
    <location>
        <begin position="414"/>
        <end position="540"/>
    </location>
</feature>